<dbReference type="CDD" id="cd07262">
    <property type="entry name" value="VOC_like"/>
    <property type="match status" value="1"/>
</dbReference>
<organism evidence="2 3">
    <name type="scientific">Lipomyces tetrasporus</name>
    <dbReference type="NCBI Taxonomy" id="54092"/>
    <lineage>
        <taxon>Eukaryota</taxon>
        <taxon>Fungi</taxon>
        <taxon>Dikarya</taxon>
        <taxon>Ascomycota</taxon>
        <taxon>Saccharomycotina</taxon>
        <taxon>Lipomycetes</taxon>
        <taxon>Lipomycetales</taxon>
        <taxon>Lipomycetaceae</taxon>
        <taxon>Lipomyces</taxon>
    </lineage>
</organism>
<dbReference type="PANTHER" id="PTHR35006">
    <property type="entry name" value="GLYOXALASE FAMILY PROTEIN (AFU_ORTHOLOGUE AFUA_5G14830)"/>
    <property type="match status" value="1"/>
</dbReference>
<accession>A0AAD7QN64</accession>
<reference evidence="2" key="1">
    <citation type="submission" date="2023-03" db="EMBL/GenBank/DDBJ databases">
        <title>Near-Complete genome sequence of Lipomyces tetrasporous NRRL Y-64009, an oleaginous yeast capable of growing on lignocellulosic hydrolysates.</title>
        <authorList>
            <consortium name="Lawrence Berkeley National Laboratory"/>
            <person name="Jagtap S.S."/>
            <person name="Liu J.-J."/>
            <person name="Walukiewicz H.E."/>
            <person name="Pangilinan J."/>
            <person name="Lipzen A."/>
            <person name="Ahrendt S."/>
            <person name="Koriabine M."/>
            <person name="Cobaugh K."/>
            <person name="Salamov A."/>
            <person name="Yoshinaga Y."/>
            <person name="Ng V."/>
            <person name="Daum C."/>
            <person name="Grigoriev I.V."/>
            <person name="Slininger P.J."/>
            <person name="Dien B.S."/>
            <person name="Jin Y.-S."/>
            <person name="Rao C.V."/>
        </authorList>
    </citation>
    <scope>NUCLEOTIDE SEQUENCE</scope>
    <source>
        <strain evidence="2">NRRL Y-64009</strain>
    </source>
</reference>
<feature type="domain" description="VOC" evidence="1">
    <location>
        <begin position="11"/>
        <end position="134"/>
    </location>
</feature>
<evidence type="ECO:0000259" key="1">
    <source>
        <dbReference type="PROSITE" id="PS51819"/>
    </source>
</evidence>
<name>A0AAD7QN64_9ASCO</name>
<dbReference type="GeneID" id="80883492"/>
<dbReference type="InterPro" id="IPR037523">
    <property type="entry name" value="VOC_core"/>
</dbReference>
<keyword evidence="2" id="KW-0560">Oxidoreductase</keyword>
<keyword evidence="3" id="KW-1185">Reference proteome</keyword>
<sequence length="135" mass="14285">MTTGPSSSDLLLDHMTLYVSDISKSRTFYDAILGVLNYKVVASFMDDTYVCYGPSSGAKLTGFAIASAPEKTAGAVHLAFNCPSSDAVAKVYSAGVQNGGKDNGKPGLRESYSPNYYCAFVCDPDGNNVEALCRL</sequence>
<dbReference type="Proteomes" id="UP001217417">
    <property type="component" value="Unassembled WGS sequence"/>
</dbReference>
<gene>
    <name evidence="2" type="ORF">POJ06DRAFT_259015</name>
</gene>
<protein>
    <submittedName>
        <fullName evidence="2">Glyoxalase/Bleomycin resistance protein/Dihydroxybiphenyl dioxygenase</fullName>
    </submittedName>
</protein>
<dbReference type="EMBL" id="JARPMG010000009">
    <property type="protein sequence ID" value="KAJ8098281.1"/>
    <property type="molecule type" value="Genomic_DNA"/>
</dbReference>
<dbReference type="InterPro" id="IPR029068">
    <property type="entry name" value="Glyas_Bleomycin-R_OHBP_Dase"/>
</dbReference>
<dbReference type="AlphaFoldDB" id="A0AAD7QN64"/>
<keyword evidence="2" id="KW-0223">Dioxygenase</keyword>
<dbReference type="PANTHER" id="PTHR35006:SF2">
    <property type="entry name" value="GLYOXALASE FAMILY PROTEIN (AFU_ORTHOLOGUE AFUA_5G14830)"/>
    <property type="match status" value="1"/>
</dbReference>
<dbReference type="SUPFAM" id="SSF54593">
    <property type="entry name" value="Glyoxalase/Bleomycin resistance protein/Dihydroxybiphenyl dioxygenase"/>
    <property type="match status" value="1"/>
</dbReference>
<comment type="caution">
    <text evidence="2">The sequence shown here is derived from an EMBL/GenBank/DDBJ whole genome shotgun (WGS) entry which is preliminary data.</text>
</comment>
<dbReference type="RefSeq" id="XP_056041731.1">
    <property type="nucleotide sequence ID" value="XM_056188326.1"/>
</dbReference>
<evidence type="ECO:0000313" key="3">
    <source>
        <dbReference type="Proteomes" id="UP001217417"/>
    </source>
</evidence>
<proteinExistence type="predicted"/>
<dbReference type="PROSITE" id="PS51819">
    <property type="entry name" value="VOC"/>
    <property type="match status" value="1"/>
</dbReference>
<dbReference type="Gene3D" id="3.10.180.10">
    <property type="entry name" value="2,3-Dihydroxybiphenyl 1,2-Dioxygenase, domain 1"/>
    <property type="match status" value="1"/>
</dbReference>
<dbReference type="InterPro" id="IPR004360">
    <property type="entry name" value="Glyas_Fos-R_dOase_dom"/>
</dbReference>
<dbReference type="GO" id="GO:0051213">
    <property type="term" value="F:dioxygenase activity"/>
    <property type="evidence" value="ECO:0007669"/>
    <property type="project" value="UniProtKB-KW"/>
</dbReference>
<evidence type="ECO:0000313" key="2">
    <source>
        <dbReference type="EMBL" id="KAJ8098281.1"/>
    </source>
</evidence>
<dbReference type="Pfam" id="PF00903">
    <property type="entry name" value="Glyoxalase"/>
    <property type="match status" value="1"/>
</dbReference>